<evidence type="ECO:0000256" key="1">
    <source>
        <dbReference type="ARBA" id="ARBA00003321"/>
    </source>
</evidence>
<dbReference type="Gene3D" id="1.20.1250.20">
    <property type="entry name" value="MFS general substrate transporter like domains"/>
    <property type="match status" value="2"/>
</dbReference>
<feature type="transmembrane region" description="Helical" evidence="8">
    <location>
        <begin position="100"/>
        <end position="124"/>
    </location>
</feature>
<dbReference type="InterPro" id="IPR050375">
    <property type="entry name" value="MFS_TsgA-like"/>
</dbReference>
<keyword evidence="11" id="KW-1185">Reference proteome</keyword>
<comment type="subcellular location">
    <subcellularLocation>
        <location evidence="2">Cell inner membrane</location>
        <topology evidence="2">Multi-pass membrane protein</topology>
    </subcellularLocation>
</comment>
<organism evidence="10 11">
    <name type="scientific">Pseudopedobacter beijingensis</name>
    <dbReference type="NCBI Taxonomy" id="1207056"/>
    <lineage>
        <taxon>Bacteria</taxon>
        <taxon>Pseudomonadati</taxon>
        <taxon>Bacteroidota</taxon>
        <taxon>Sphingobacteriia</taxon>
        <taxon>Sphingobacteriales</taxon>
        <taxon>Sphingobacteriaceae</taxon>
        <taxon>Pseudopedobacter</taxon>
    </lineage>
</organism>
<dbReference type="InterPro" id="IPR036259">
    <property type="entry name" value="MFS_trans_sf"/>
</dbReference>
<dbReference type="CDD" id="cd17394">
    <property type="entry name" value="MFS_FucP_like"/>
    <property type="match status" value="1"/>
</dbReference>
<evidence type="ECO:0000313" key="10">
    <source>
        <dbReference type="EMBL" id="MFD1631297.1"/>
    </source>
</evidence>
<accession>A0ABW4IH73</accession>
<feature type="transmembrane region" description="Helical" evidence="8">
    <location>
        <begin position="45"/>
        <end position="66"/>
    </location>
</feature>
<dbReference type="EMBL" id="JBHUDG010000045">
    <property type="protein sequence ID" value="MFD1631297.1"/>
    <property type="molecule type" value="Genomic_DNA"/>
</dbReference>
<dbReference type="InterPro" id="IPR011701">
    <property type="entry name" value="MFS"/>
</dbReference>
<dbReference type="Pfam" id="PF07690">
    <property type="entry name" value="MFS_1"/>
    <property type="match status" value="1"/>
</dbReference>
<dbReference type="PANTHER" id="PTHR43702:SF12">
    <property type="entry name" value="N-ACETYL GLUCOSAMINE TRANSPORTER NAGP"/>
    <property type="match status" value="1"/>
</dbReference>
<dbReference type="InterPro" id="IPR020846">
    <property type="entry name" value="MFS_dom"/>
</dbReference>
<evidence type="ECO:0000256" key="8">
    <source>
        <dbReference type="SAM" id="Phobius"/>
    </source>
</evidence>
<keyword evidence="7 8" id="KW-0472">Membrane</keyword>
<feature type="transmembrane region" description="Helical" evidence="8">
    <location>
        <begin position="136"/>
        <end position="160"/>
    </location>
</feature>
<reference evidence="11" key="1">
    <citation type="journal article" date="2019" name="Int. J. Syst. Evol. Microbiol.">
        <title>The Global Catalogue of Microorganisms (GCM) 10K type strain sequencing project: providing services to taxonomists for standard genome sequencing and annotation.</title>
        <authorList>
            <consortium name="The Broad Institute Genomics Platform"/>
            <consortium name="The Broad Institute Genome Sequencing Center for Infectious Disease"/>
            <person name="Wu L."/>
            <person name="Ma J."/>
        </authorList>
    </citation>
    <scope>NUCLEOTIDE SEQUENCE [LARGE SCALE GENOMIC DNA]</scope>
    <source>
        <strain evidence="11">CCUG 53762</strain>
    </source>
</reference>
<keyword evidence="4" id="KW-1003">Cell membrane</keyword>
<feature type="transmembrane region" description="Helical" evidence="8">
    <location>
        <begin position="7"/>
        <end position="33"/>
    </location>
</feature>
<feature type="transmembrane region" description="Helical" evidence="8">
    <location>
        <begin position="75"/>
        <end position="94"/>
    </location>
</feature>
<dbReference type="SUPFAM" id="SSF103473">
    <property type="entry name" value="MFS general substrate transporter"/>
    <property type="match status" value="1"/>
</dbReference>
<feature type="domain" description="Major facilitator superfamily (MFS) profile" evidence="9">
    <location>
        <begin position="8"/>
        <end position="421"/>
    </location>
</feature>
<evidence type="ECO:0000256" key="5">
    <source>
        <dbReference type="ARBA" id="ARBA00022692"/>
    </source>
</evidence>
<feature type="transmembrane region" description="Helical" evidence="8">
    <location>
        <begin position="388"/>
        <end position="408"/>
    </location>
</feature>
<feature type="transmembrane region" description="Helical" evidence="8">
    <location>
        <begin position="276"/>
        <end position="295"/>
    </location>
</feature>
<dbReference type="PANTHER" id="PTHR43702">
    <property type="entry name" value="L-FUCOSE-PROTON SYMPORTER"/>
    <property type="match status" value="1"/>
</dbReference>
<dbReference type="NCBIfam" id="TIGR01272">
    <property type="entry name" value="gluP"/>
    <property type="match status" value="1"/>
</dbReference>
<evidence type="ECO:0000256" key="2">
    <source>
        <dbReference type="ARBA" id="ARBA00004429"/>
    </source>
</evidence>
<name>A0ABW4IH73_9SPHI</name>
<dbReference type="InterPro" id="IPR005964">
    <property type="entry name" value="Glc/Gal_transptr_bac"/>
</dbReference>
<comment type="caution">
    <text evidence="10">The sequence shown here is derived from an EMBL/GenBank/DDBJ whole genome shotgun (WGS) entry which is preliminary data.</text>
</comment>
<keyword evidence="6 8" id="KW-1133">Transmembrane helix</keyword>
<feature type="transmembrane region" description="Helical" evidence="8">
    <location>
        <begin position="304"/>
        <end position="320"/>
    </location>
</feature>
<gene>
    <name evidence="10" type="ORF">ACFSAH_15580</name>
</gene>
<dbReference type="Proteomes" id="UP001597118">
    <property type="component" value="Unassembled WGS sequence"/>
</dbReference>
<feature type="transmembrane region" description="Helical" evidence="8">
    <location>
        <begin position="326"/>
        <end position="350"/>
    </location>
</feature>
<sequence>MGKSYVYPMFIIGTLFFVFGFLTWINGILIPYFQICLELSNFQSTWVAFSSYVAYFVMAIPSAWILKSTGYRKGMFLGLIVMALGTALFIPAAITRTYSLFLIGLFVTGTGLALLQTAANPYVAIIGPIESHAQRIGFMGLANKIAGLLSLAIFGSVFLFNADDIIKQVEVASIVEKEQILDSYALKIVNPYIIVTLILLLLSVVIYFSKLPEVKDETENQAEEGIESKSGILKYPYLLLGVFALFCAGACEVIPIDGIILYSKSLGISINESRYFAQYTLYAMIVGYIVSVLFIPKYLSQQKALLLSALWGMFFTIVAYFSSGIISVGCVILMGFSASLFWGTIWGLSLKGLGKYTKLGSAMLLMSVVGGGIFPVIFGRLIDINVDYPQTSILLLLPCYAFILFFALRGHKVIKWSGFNK</sequence>
<evidence type="ECO:0000259" key="9">
    <source>
        <dbReference type="PROSITE" id="PS50850"/>
    </source>
</evidence>
<dbReference type="PROSITE" id="PS50850">
    <property type="entry name" value="MFS"/>
    <property type="match status" value="1"/>
</dbReference>
<evidence type="ECO:0000256" key="7">
    <source>
        <dbReference type="ARBA" id="ARBA00023136"/>
    </source>
</evidence>
<evidence type="ECO:0000256" key="4">
    <source>
        <dbReference type="ARBA" id="ARBA00022475"/>
    </source>
</evidence>
<keyword evidence="5 8" id="KW-0812">Transmembrane</keyword>
<feature type="transmembrane region" description="Helical" evidence="8">
    <location>
        <begin position="189"/>
        <end position="208"/>
    </location>
</feature>
<comment type="similarity">
    <text evidence="3">Belongs to the major facilitator superfamily. FHS transporter (TC 2.A.1.7) family.</text>
</comment>
<feature type="transmembrane region" description="Helical" evidence="8">
    <location>
        <begin position="237"/>
        <end position="256"/>
    </location>
</feature>
<dbReference type="RefSeq" id="WP_379663666.1">
    <property type="nucleotide sequence ID" value="NZ_JBHUDG010000045.1"/>
</dbReference>
<feature type="transmembrane region" description="Helical" evidence="8">
    <location>
        <begin position="362"/>
        <end position="382"/>
    </location>
</feature>
<evidence type="ECO:0000256" key="3">
    <source>
        <dbReference type="ARBA" id="ARBA00009120"/>
    </source>
</evidence>
<comment type="function">
    <text evidence="1">Intake of glucose and galactose.</text>
</comment>
<evidence type="ECO:0000256" key="6">
    <source>
        <dbReference type="ARBA" id="ARBA00022989"/>
    </source>
</evidence>
<proteinExistence type="inferred from homology"/>
<protein>
    <submittedName>
        <fullName evidence="10">Sugar MFS transporter</fullName>
    </submittedName>
</protein>
<evidence type="ECO:0000313" key="11">
    <source>
        <dbReference type="Proteomes" id="UP001597118"/>
    </source>
</evidence>